<reference evidence="4 5" key="1">
    <citation type="submission" date="2024-10" db="EMBL/GenBank/DDBJ databases">
        <authorList>
            <person name="Cho J.-C."/>
        </authorList>
    </citation>
    <scope>NUCLEOTIDE SEQUENCE [LARGE SCALE GENOMIC DNA]</scope>
    <source>
        <strain evidence="4 5">KCTC29696</strain>
    </source>
</reference>
<evidence type="ECO:0000259" key="3">
    <source>
        <dbReference type="PROSITE" id="PS51903"/>
    </source>
</evidence>
<keyword evidence="4" id="KW-0645">Protease</keyword>
<evidence type="ECO:0000313" key="4">
    <source>
        <dbReference type="EMBL" id="MFH0248346.1"/>
    </source>
</evidence>
<keyword evidence="5" id="KW-1185">Reference proteome</keyword>
<protein>
    <submittedName>
        <fullName evidence="4">Clp protease N-terminal domain-containing protein</fullName>
    </submittedName>
</protein>
<dbReference type="InterPro" id="IPR036628">
    <property type="entry name" value="Clp_N_dom_sf"/>
</dbReference>
<dbReference type="PROSITE" id="PS51903">
    <property type="entry name" value="CLP_R"/>
    <property type="match status" value="1"/>
</dbReference>
<proteinExistence type="predicted"/>
<dbReference type="RefSeq" id="WP_374492855.1">
    <property type="nucleotide sequence ID" value="NZ_BAABEN010000021.1"/>
</dbReference>
<evidence type="ECO:0000313" key="5">
    <source>
        <dbReference type="Proteomes" id="UP001607069"/>
    </source>
</evidence>
<feature type="domain" description="Clp R" evidence="3">
    <location>
        <begin position="2"/>
        <end position="206"/>
    </location>
</feature>
<dbReference type="Proteomes" id="UP001607069">
    <property type="component" value="Unassembled WGS sequence"/>
</dbReference>
<accession>A0ABW7HRV4</accession>
<evidence type="ECO:0000256" key="2">
    <source>
        <dbReference type="SAM" id="MobiDB-lite"/>
    </source>
</evidence>
<dbReference type="EMBL" id="JBIHMK010000023">
    <property type="protein sequence ID" value="MFH0248346.1"/>
    <property type="molecule type" value="Genomic_DNA"/>
</dbReference>
<dbReference type="InterPro" id="IPR004176">
    <property type="entry name" value="Clp_R_N"/>
</dbReference>
<dbReference type="SUPFAM" id="SSF81923">
    <property type="entry name" value="Double Clp-N motif"/>
    <property type="match status" value="2"/>
</dbReference>
<name>A0ABW7HRV4_9ACTN</name>
<sequence>MFERFTRQARDTVVRAQEEARALGHGWIGTEHLLIAVLRRPDEPGAATLVRLGADAESARAAAARTAGRGGDGVDEEDAEALRALGIDLEEVRRRAEDAFGPGALDRSPKPPDGRRKLRGILPFRRRGADRDRRDRGHIPFTPRARKALELSLRESLALKDRHIGCEHLVLALLRSDDRLTGDLFAQLSLEPEAVRDQVVADLRRAA</sequence>
<evidence type="ECO:0000256" key="1">
    <source>
        <dbReference type="PROSITE-ProRule" id="PRU01251"/>
    </source>
</evidence>
<dbReference type="GO" id="GO:0006508">
    <property type="term" value="P:proteolysis"/>
    <property type="evidence" value="ECO:0007669"/>
    <property type="project" value="UniProtKB-KW"/>
</dbReference>
<dbReference type="Gene3D" id="1.10.1780.10">
    <property type="entry name" value="Clp, N-terminal domain"/>
    <property type="match status" value="2"/>
</dbReference>
<keyword evidence="4" id="KW-0378">Hydrolase</keyword>
<dbReference type="GO" id="GO:0008233">
    <property type="term" value="F:peptidase activity"/>
    <property type="evidence" value="ECO:0007669"/>
    <property type="project" value="UniProtKB-KW"/>
</dbReference>
<dbReference type="Pfam" id="PF02861">
    <property type="entry name" value="Clp_N"/>
    <property type="match status" value="2"/>
</dbReference>
<comment type="caution">
    <text evidence="4">The sequence shown here is derived from an EMBL/GenBank/DDBJ whole genome shotgun (WGS) entry which is preliminary data.</text>
</comment>
<feature type="region of interest" description="Disordered" evidence="2">
    <location>
        <begin position="98"/>
        <end position="118"/>
    </location>
</feature>
<organism evidence="4 5">
    <name type="scientific">Streptomyces chitinivorans</name>
    <dbReference type="NCBI Taxonomy" id="1257027"/>
    <lineage>
        <taxon>Bacteria</taxon>
        <taxon>Bacillati</taxon>
        <taxon>Actinomycetota</taxon>
        <taxon>Actinomycetes</taxon>
        <taxon>Kitasatosporales</taxon>
        <taxon>Streptomycetaceae</taxon>
        <taxon>Streptomyces</taxon>
    </lineage>
</organism>
<keyword evidence="1" id="KW-0677">Repeat</keyword>
<gene>
    <name evidence="4" type="ORF">ACG5V6_08980</name>
</gene>